<protein>
    <recommendedName>
        <fullName evidence="9">Ubiquitin-like protease family profile domain-containing protein</fullName>
    </recommendedName>
</protein>
<evidence type="ECO:0000256" key="5">
    <source>
        <dbReference type="ARBA" id="ARBA00023043"/>
    </source>
</evidence>
<feature type="transmembrane region" description="Helical" evidence="8">
    <location>
        <begin position="1103"/>
        <end position="1124"/>
    </location>
</feature>
<feature type="transmembrane region" description="Helical" evidence="8">
    <location>
        <begin position="1170"/>
        <end position="1189"/>
    </location>
</feature>
<keyword evidence="5 6" id="KW-0040">ANK repeat</keyword>
<keyword evidence="2" id="KW-0645">Protease</keyword>
<dbReference type="EnsemblPlants" id="AET2Gv20061100.1">
    <property type="protein sequence ID" value="AET2Gv20061100.1"/>
    <property type="gene ID" value="AET2Gv20061100"/>
</dbReference>
<evidence type="ECO:0000313" key="11">
    <source>
        <dbReference type="Proteomes" id="UP000015105"/>
    </source>
</evidence>
<dbReference type="InterPro" id="IPR036770">
    <property type="entry name" value="Ankyrin_rpt-contain_sf"/>
</dbReference>
<evidence type="ECO:0000256" key="8">
    <source>
        <dbReference type="SAM" id="Phobius"/>
    </source>
</evidence>
<dbReference type="Gramene" id="AET2Gv20061100.3">
    <property type="protein sequence ID" value="AET2Gv20061100.3"/>
    <property type="gene ID" value="AET2Gv20061100"/>
</dbReference>
<evidence type="ECO:0000259" key="9">
    <source>
        <dbReference type="PROSITE" id="PS50600"/>
    </source>
</evidence>
<evidence type="ECO:0000256" key="1">
    <source>
        <dbReference type="ARBA" id="ARBA00005234"/>
    </source>
</evidence>
<dbReference type="PANTHER" id="PTHR24186">
    <property type="entry name" value="PROTEIN PHOSPHATASE 1 REGULATORY SUBUNIT"/>
    <property type="match status" value="1"/>
</dbReference>
<reference evidence="11" key="1">
    <citation type="journal article" date="2014" name="Science">
        <title>Ancient hybridizations among the ancestral genomes of bread wheat.</title>
        <authorList>
            <consortium name="International Wheat Genome Sequencing Consortium,"/>
            <person name="Marcussen T."/>
            <person name="Sandve S.R."/>
            <person name="Heier L."/>
            <person name="Spannagl M."/>
            <person name="Pfeifer M."/>
            <person name="Jakobsen K.S."/>
            <person name="Wulff B.B."/>
            <person name="Steuernagel B."/>
            <person name="Mayer K.F."/>
            <person name="Olsen O.A."/>
        </authorList>
    </citation>
    <scope>NUCLEOTIDE SEQUENCE [LARGE SCALE GENOMIC DNA]</scope>
    <source>
        <strain evidence="11">cv. AL8/78</strain>
    </source>
</reference>
<reference evidence="11" key="2">
    <citation type="journal article" date="2017" name="Nat. Plants">
        <title>The Aegilops tauschii genome reveals multiple impacts of transposons.</title>
        <authorList>
            <person name="Zhao G."/>
            <person name="Zou C."/>
            <person name="Li K."/>
            <person name="Wang K."/>
            <person name="Li T."/>
            <person name="Gao L."/>
            <person name="Zhang X."/>
            <person name="Wang H."/>
            <person name="Yang Z."/>
            <person name="Liu X."/>
            <person name="Jiang W."/>
            <person name="Mao L."/>
            <person name="Kong X."/>
            <person name="Jiao Y."/>
            <person name="Jia J."/>
        </authorList>
    </citation>
    <scope>NUCLEOTIDE SEQUENCE [LARGE SCALE GENOMIC DNA]</scope>
    <source>
        <strain evidence="11">cv. AL8/78</strain>
    </source>
</reference>
<dbReference type="STRING" id="200361.A0A453ABM3"/>
<feature type="transmembrane region" description="Helical" evidence="8">
    <location>
        <begin position="1024"/>
        <end position="1046"/>
    </location>
</feature>
<keyword evidence="11" id="KW-1185">Reference proteome</keyword>
<evidence type="ECO:0000256" key="7">
    <source>
        <dbReference type="SAM" id="MobiDB-lite"/>
    </source>
</evidence>
<feature type="compositionally biased region" description="Basic and acidic residues" evidence="7">
    <location>
        <begin position="363"/>
        <end position="373"/>
    </location>
</feature>
<name>A0A453ABM3_AEGTS</name>
<dbReference type="EnsemblPlants" id="AET2Gv20061100.7">
    <property type="protein sequence ID" value="AET2Gv20061100.7"/>
    <property type="gene ID" value="AET2Gv20061100"/>
</dbReference>
<dbReference type="InterPro" id="IPR002110">
    <property type="entry name" value="Ankyrin_rpt"/>
</dbReference>
<evidence type="ECO:0000313" key="10">
    <source>
        <dbReference type="EnsemblPlants" id="AET2Gv20061100.5"/>
    </source>
</evidence>
<feature type="compositionally biased region" description="Polar residues" evidence="7">
    <location>
        <begin position="336"/>
        <end position="362"/>
    </location>
</feature>
<dbReference type="EnsemblPlants" id="AET2Gv20061100.2">
    <property type="protein sequence ID" value="AET2Gv20061100.2"/>
    <property type="gene ID" value="AET2Gv20061100"/>
</dbReference>
<dbReference type="PROSITE" id="PS50297">
    <property type="entry name" value="ANK_REP_REGION"/>
    <property type="match status" value="2"/>
</dbReference>
<dbReference type="Pfam" id="PF12796">
    <property type="entry name" value="Ank_2"/>
    <property type="match status" value="3"/>
</dbReference>
<evidence type="ECO:0000256" key="6">
    <source>
        <dbReference type="PROSITE-ProRule" id="PRU00023"/>
    </source>
</evidence>
<dbReference type="SMART" id="SM00248">
    <property type="entry name" value="ANK"/>
    <property type="match status" value="9"/>
</dbReference>
<feature type="transmembrane region" description="Helical" evidence="8">
    <location>
        <begin position="1195"/>
        <end position="1215"/>
    </location>
</feature>
<feature type="transmembrane region" description="Helical" evidence="8">
    <location>
        <begin position="1058"/>
        <end position="1082"/>
    </location>
</feature>
<feature type="region of interest" description="Disordered" evidence="7">
    <location>
        <begin position="322"/>
        <end position="481"/>
    </location>
</feature>
<dbReference type="Gramene" id="AET2Gv20061100.7">
    <property type="protein sequence ID" value="AET2Gv20061100.7"/>
    <property type="gene ID" value="AET2Gv20061100"/>
</dbReference>
<feature type="repeat" description="ANK" evidence="6">
    <location>
        <begin position="855"/>
        <end position="877"/>
    </location>
</feature>
<keyword evidence="8" id="KW-0812">Transmembrane</keyword>
<dbReference type="EnsemblPlants" id="AET2Gv20061100.3">
    <property type="protein sequence ID" value="AET2Gv20061100.3"/>
    <property type="gene ID" value="AET2Gv20061100"/>
</dbReference>
<dbReference type="GO" id="GO:0006508">
    <property type="term" value="P:proteolysis"/>
    <property type="evidence" value="ECO:0007669"/>
    <property type="project" value="UniProtKB-KW"/>
</dbReference>
<keyword evidence="8" id="KW-0472">Membrane</keyword>
<dbReference type="PROSITE" id="PS50600">
    <property type="entry name" value="ULP_PROTEASE"/>
    <property type="match status" value="1"/>
</dbReference>
<accession>A0A453ABM3</accession>
<dbReference type="Pfam" id="PF00023">
    <property type="entry name" value="Ank"/>
    <property type="match status" value="1"/>
</dbReference>
<organism evidence="10 11">
    <name type="scientific">Aegilops tauschii subsp. strangulata</name>
    <name type="common">Goatgrass</name>
    <dbReference type="NCBI Taxonomy" id="200361"/>
    <lineage>
        <taxon>Eukaryota</taxon>
        <taxon>Viridiplantae</taxon>
        <taxon>Streptophyta</taxon>
        <taxon>Embryophyta</taxon>
        <taxon>Tracheophyta</taxon>
        <taxon>Spermatophyta</taxon>
        <taxon>Magnoliopsida</taxon>
        <taxon>Liliopsida</taxon>
        <taxon>Poales</taxon>
        <taxon>Poaceae</taxon>
        <taxon>BOP clade</taxon>
        <taxon>Pooideae</taxon>
        <taxon>Triticodae</taxon>
        <taxon>Triticeae</taxon>
        <taxon>Triticinae</taxon>
        <taxon>Aegilops</taxon>
    </lineage>
</organism>
<proteinExistence type="inferred from homology"/>
<evidence type="ECO:0000256" key="3">
    <source>
        <dbReference type="ARBA" id="ARBA00022737"/>
    </source>
</evidence>
<feature type="compositionally biased region" description="Polar residues" evidence="7">
    <location>
        <begin position="440"/>
        <end position="454"/>
    </location>
</feature>
<dbReference type="GeneID" id="109759726"/>
<feature type="repeat" description="ANK" evidence="6">
    <location>
        <begin position="677"/>
        <end position="705"/>
    </location>
</feature>
<dbReference type="GO" id="GO:0008234">
    <property type="term" value="F:cysteine-type peptidase activity"/>
    <property type="evidence" value="ECO:0007669"/>
    <property type="project" value="InterPro"/>
</dbReference>
<dbReference type="Gramene" id="AET2Gv20061100.2">
    <property type="protein sequence ID" value="AET2Gv20061100.2"/>
    <property type="gene ID" value="AET2Gv20061100"/>
</dbReference>
<dbReference type="PROSITE" id="PS50088">
    <property type="entry name" value="ANK_REPEAT"/>
    <property type="match status" value="2"/>
</dbReference>
<feature type="compositionally biased region" description="Polar residues" evidence="7">
    <location>
        <begin position="462"/>
        <end position="481"/>
    </location>
</feature>
<keyword evidence="3" id="KW-0677">Repeat</keyword>
<feature type="compositionally biased region" description="Polar residues" evidence="7">
    <location>
        <begin position="390"/>
        <end position="413"/>
    </location>
</feature>
<dbReference type="InterPro" id="IPR003653">
    <property type="entry name" value="Peptidase_C48_C"/>
</dbReference>
<dbReference type="AlphaFoldDB" id="A0A453ABM3"/>
<dbReference type="RefSeq" id="XP_040257301.1">
    <property type="nucleotide sequence ID" value="XM_040401367.3"/>
</dbReference>
<dbReference type="Gene3D" id="3.40.395.10">
    <property type="entry name" value="Adenoviral Proteinase, Chain A"/>
    <property type="match status" value="1"/>
</dbReference>
<dbReference type="KEGG" id="ats:109759726"/>
<feature type="domain" description="Ubiquitin-like protease family profile" evidence="9">
    <location>
        <begin position="70"/>
        <end position="259"/>
    </location>
</feature>
<dbReference type="Pfam" id="PF02902">
    <property type="entry name" value="Peptidase_C48"/>
    <property type="match status" value="1"/>
</dbReference>
<dbReference type="PANTHER" id="PTHR24186:SF50">
    <property type="entry name" value="ANKYRIN REPEAT-CONTAINING PROTEIN ITN1-LIKE ISOFORM X1"/>
    <property type="match status" value="1"/>
</dbReference>
<dbReference type="Proteomes" id="UP000015105">
    <property type="component" value="Chromosome 2D"/>
</dbReference>
<evidence type="ECO:0000256" key="4">
    <source>
        <dbReference type="ARBA" id="ARBA00022801"/>
    </source>
</evidence>
<reference evidence="10" key="4">
    <citation type="submission" date="2019-03" db="UniProtKB">
        <authorList>
            <consortium name="EnsemblPlants"/>
        </authorList>
    </citation>
    <scope>IDENTIFICATION</scope>
</reference>
<evidence type="ECO:0000256" key="2">
    <source>
        <dbReference type="ARBA" id="ARBA00022670"/>
    </source>
</evidence>
<reference evidence="10" key="5">
    <citation type="journal article" date="2021" name="G3 (Bethesda)">
        <title>Aegilops tauschii genome assembly Aet v5.0 features greater sequence contiguity and improved annotation.</title>
        <authorList>
            <person name="Wang L."/>
            <person name="Zhu T."/>
            <person name="Rodriguez J.C."/>
            <person name="Deal K.R."/>
            <person name="Dubcovsky J."/>
            <person name="McGuire P.E."/>
            <person name="Lux T."/>
            <person name="Spannagl M."/>
            <person name="Mayer K.F.X."/>
            <person name="Baldrich P."/>
            <person name="Meyers B.C."/>
            <person name="Huo N."/>
            <person name="Gu Y.Q."/>
            <person name="Zhou H."/>
            <person name="Devos K.M."/>
            <person name="Bennetzen J.L."/>
            <person name="Unver T."/>
            <person name="Budak H."/>
            <person name="Gulick P.J."/>
            <person name="Galiba G."/>
            <person name="Kalapos B."/>
            <person name="Nelson D.R."/>
            <person name="Li P."/>
            <person name="You F.M."/>
            <person name="Luo M.C."/>
            <person name="Dvorak J."/>
        </authorList>
    </citation>
    <scope>NUCLEOTIDE SEQUENCE [LARGE SCALE GENOMIC DNA]</scope>
    <source>
        <strain evidence="10">cv. AL8/78</strain>
    </source>
</reference>
<dbReference type="Gene3D" id="1.25.40.20">
    <property type="entry name" value="Ankyrin repeat-containing domain"/>
    <property type="match status" value="3"/>
</dbReference>
<dbReference type="OrthoDB" id="1847170at2759"/>
<sequence>MSSPDIQDTPRIVSPTGAPLYKVAPVTKILVEPSKALKSPFLVKPQSLHRPDTKVLEDLYHDITTNPSPIWQHLEDLPGLVKTEKMMDKEQKQKKEIAMSNWLNFVVSNMGREDARDFWNTKCLGWRHYVDSKWAEKSMSRHLDPMDLKKVFYAGSVLYNASQSHMVFIPVFHDHQWTLYAFNMCDQKLSILDSRPDTTKGADPTKRHQKTRCNICDALTVTMNCAIDFRSWEYQFPKVPRQQDSGDSGFFVFNFMRLWDGHQLVRWFPTESRELRKDFLAYILLCKDDNVNLSEKVSLKIKNLPGEMMDCILHKVAMEGTRLGTGNQGEHGGVGPSNNAPSDHSINMGTELEASTESSNELANDHSSSRREAAAASRTGYQGEHGGVGSSNNAPSDHSITVFTEPEASTESSNELDDAYSSSSREADAALGYQGEKGSVGSSYNVPSDHSITMTAEPDASAESSNKLANAHSSSSREATAAFSTGYQGEHGGVSPSNNGPSDHKLAIEVSTVSSSVLANAHASSTREVAAASGAPDPTLASYDFLSTCHRVTSDGDGVLHIAARFGNVELLHDILEKHETLAEVLLLAVNNNGDTPLHCAAARGGNNIGKLFLGHLMKEDTDTVTANLGWNTIPRFLNRGDTTLHRAAPGVKYFLKNMKDENKDGIAMFLRAQNLKGETCLHEAVRHGHAEIVKALISMDENIDDSVWPPLVQIVDNEGISPLYLATTIRRTEIVEALTRKQNKYLASCAGPAGKTALHAAVVLLDEGLVEILLKWKAGLTSQVDESGSTPLHFLASLSLERREHNTILFLLYKLQRDLNIVIKFLCCKPPQGSGIIELIMEQDPLSALYVDCTGSMPIHIAAAHGRLDTVKKLLKECSYCETSRNASGQTFLHVAVEKEKLNIVDYVCGEKKFNKILNAEDQDGNTALHLAVNNASEKAVCTLMQNREVCLNFANKEGRTPLDLAFLRLHPEVICMKGPREWIFFDLLHGGGDFGVGSWDQLAKDVVKPDWEKESERVGKSASMLAVCAVLILNAALLAPFNVIKQMDKDAPFNMLAFQTFVVSDSIAFVCSAAATYFCARAGFAMSDGWARLKNLITGTFALVVAALGLMITVALALFLVLPGGTGFLPILIAGLGIFSQLFFGFLRSWVTSTFAHLRAIRARAGTLRLVCVLLFQHSAIQPVWVVPSGSTSLLWSVAFVVAAFAITISLTTKFAGGA</sequence>
<dbReference type="Gramene" id="AET2Gv20061100.1">
    <property type="protein sequence ID" value="AET2Gv20061100.1"/>
    <property type="gene ID" value="AET2Gv20061100"/>
</dbReference>
<reference evidence="10" key="3">
    <citation type="journal article" date="2017" name="Nature">
        <title>Genome sequence of the progenitor of the wheat D genome Aegilops tauschii.</title>
        <authorList>
            <person name="Luo M.C."/>
            <person name="Gu Y.Q."/>
            <person name="Puiu D."/>
            <person name="Wang H."/>
            <person name="Twardziok S.O."/>
            <person name="Deal K.R."/>
            <person name="Huo N."/>
            <person name="Zhu T."/>
            <person name="Wang L."/>
            <person name="Wang Y."/>
            <person name="McGuire P.E."/>
            <person name="Liu S."/>
            <person name="Long H."/>
            <person name="Ramasamy R.K."/>
            <person name="Rodriguez J.C."/>
            <person name="Van S.L."/>
            <person name="Yuan L."/>
            <person name="Wang Z."/>
            <person name="Xia Z."/>
            <person name="Xiao L."/>
            <person name="Anderson O.D."/>
            <person name="Ouyang S."/>
            <person name="Liang Y."/>
            <person name="Zimin A.V."/>
            <person name="Pertea G."/>
            <person name="Qi P."/>
            <person name="Bennetzen J.L."/>
            <person name="Dai X."/>
            <person name="Dawson M.W."/>
            <person name="Muller H.G."/>
            <person name="Kugler K."/>
            <person name="Rivarola-Duarte L."/>
            <person name="Spannagl M."/>
            <person name="Mayer K.F.X."/>
            <person name="Lu F.H."/>
            <person name="Bevan M.W."/>
            <person name="Leroy P."/>
            <person name="Li P."/>
            <person name="You F.M."/>
            <person name="Sun Q."/>
            <person name="Liu Z."/>
            <person name="Lyons E."/>
            <person name="Wicker T."/>
            <person name="Salzberg S.L."/>
            <person name="Devos K.M."/>
            <person name="Dvorak J."/>
        </authorList>
    </citation>
    <scope>NUCLEOTIDE SEQUENCE [LARGE SCALE GENOMIC DNA]</scope>
    <source>
        <strain evidence="10">cv. AL8/78</strain>
    </source>
</reference>
<keyword evidence="4" id="KW-0378">Hydrolase</keyword>
<feature type="transmembrane region" description="Helical" evidence="8">
    <location>
        <begin position="1130"/>
        <end position="1149"/>
    </location>
</feature>
<dbReference type="InterPro" id="IPR038765">
    <property type="entry name" value="Papain-like_cys_pep_sf"/>
</dbReference>
<dbReference type="SUPFAM" id="SSF54001">
    <property type="entry name" value="Cysteine proteinases"/>
    <property type="match status" value="1"/>
</dbReference>
<dbReference type="GO" id="GO:0005886">
    <property type="term" value="C:plasma membrane"/>
    <property type="evidence" value="ECO:0007669"/>
    <property type="project" value="TreeGrafter"/>
</dbReference>
<comment type="similarity">
    <text evidence="1">Belongs to the peptidase C48 family.</text>
</comment>
<feature type="compositionally biased region" description="Gly residues" evidence="7">
    <location>
        <begin position="326"/>
        <end position="335"/>
    </location>
</feature>
<dbReference type="Gramene" id="AET2Gv20061100.5">
    <property type="protein sequence ID" value="AET2Gv20061100.5"/>
    <property type="gene ID" value="AET2Gv20061100"/>
</dbReference>
<dbReference type="SUPFAM" id="SSF48403">
    <property type="entry name" value="Ankyrin repeat"/>
    <property type="match status" value="2"/>
</dbReference>
<keyword evidence="8" id="KW-1133">Transmembrane helix</keyword>
<dbReference type="EnsemblPlants" id="AET2Gv20061100.5">
    <property type="protein sequence ID" value="AET2Gv20061100.5"/>
    <property type="gene ID" value="AET2Gv20061100"/>
</dbReference>